<dbReference type="InterPro" id="IPR014729">
    <property type="entry name" value="Rossmann-like_a/b/a_fold"/>
</dbReference>
<feature type="domain" description="UspA" evidence="2">
    <location>
        <begin position="10"/>
        <end position="138"/>
    </location>
</feature>
<dbReference type="AlphaFoldDB" id="A0A0I9Y2H5"/>
<dbReference type="Proteomes" id="UP000036334">
    <property type="component" value="Unassembled WGS sequence"/>
</dbReference>
<dbReference type="PATRIC" id="fig|29311.18.peg.257"/>
<dbReference type="OrthoDB" id="3174546at2"/>
<gene>
    <name evidence="3" type="ORF">ABH38_01165</name>
</gene>
<comment type="caution">
    <text evidence="3">The sequence shown here is derived from an EMBL/GenBank/DDBJ whole genome shotgun (WGS) entry which is preliminary data.</text>
</comment>
<accession>A0A0I9Y2H5</accession>
<protein>
    <recommendedName>
        <fullName evidence="2">UspA domain-containing protein</fullName>
    </recommendedName>
</protein>
<dbReference type="EMBL" id="LDPR01000001">
    <property type="protein sequence ID" value="KLO39009.1"/>
    <property type="molecule type" value="Genomic_DNA"/>
</dbReference>
<evidence type="ECO:0000313" key="3">
    <source>
        <dbReference type="EMBL" id="KLO39009.1"/>
    </source>
</evidence>
<dbReference type="Pfam" id="PF00582">
    <property type="entry name" value="Usp"/>
    <property type="match status" value="1"/>
</dbReference>
<keyword evidence="4" id="KW-1185">Reference proteome</keyword>
<evidence type="ECO:0000256" key="1">
    <source>
        <dbReference type="ARBA" id="ARBA00008791"/>
    </source>
</evidence>
<dbReference type="InterPro" id="IPR006016">
    <property type="entry name" value="UspA"/>
</dbReference>
<sequence length="268" mass="28798">MRDVSSAPSIIVGIDGSRAANNAAVWAVDEAVSRDIPLRLVYVIDPADLCGVDADHRQFAAARAALYNAQRAVQATGEPVKIEAEIMSGTPLRELIGQSRSAVMVCVGSIGMKHACHGMGSVAAGLTAWSRCPVAVIRPPLRWPTNPEPGSIVAEADHPLVLRHAFEEARLRAAPLCVVASWRAETPDDLPDESRLVQAHLDRRISPWRRLYPDVDVKPVTVRGSICRYLTENAESVQLFVSGSGGQACELQAGSDGCSVLTVRQNHL</sequence>
<dbReference type="RefSeq" id="WP_047313464.1">
    <property type="nucleotide sequence ID" value="NZ_LDPQ01000001.1"/>
</dbReference>
<evidence type="ECO:0000259" key="2">
    <source>
        <dbReference type="Pfam" id="PF00582"/>
    </source>
</evidence>
<proteinExistence type="inferred from homology"/>
<dbReference type="InterPro" id="IPR006015">
    <property type="entry name" value="Universal_stress_UspA"/>
</dbReference>
<evidence type="ECO:0000313" key="4">
    <source>
        <dbReference type="Proteomes" id="UP000036334"/>
    </source>
</evidence>
<organism evidence="3 4">
    <name type="scientific">Mycobacterium haemophilum</name>
    <dbReference type="NCBI Taxonomy" id="29311"/>
    <lineage>
        <taxon>Bacteria</taxon>
        <taxon>Bacillati</taxon>
        <taxon>Actinomycetota</taxon>
        <taxon>Actinomycetes</taxon>
        <taxon>Mycobacteriales</taxon>
        <taxon>Mycobacteriaceae</taxon>
        <taxon>Mycobacterium</taxon>
    </lineage>
</organism>
<dbReference type="PRINTS" id="PR01438">
    <property type="entry name" value="UNVRSLSTRESS"/>
</dbReference>
<dbReference type="SUPFAM" id="SSF52402">
    <property type="entry name" value="Adenine nucleotide alpha hydrolases-like"/>
    <property type="match status" value="1"/>
</dbReference>
<dbReference type="Gene3D" id="3.40.50.620">
    <property type="entry name" value="HUPs"/>
    <property type="match status" value="2"/>
</dbReference>
<dbReference type="STRING" id="1202450.B586_16595"/>
<reference evidence="3 4" key="1">
    <citation type="submission" date="2015-05" db="EMBL/GenBank/DDBJ databases">
        <title>Genome sequence of Mycobacterium haemophilum.</title>
        <authorList>
            <person name="Greninger A.L."/>
            <person name="Cunningham G."/>
            <person name="Miller S."/>
        </authorList>
    </citation>
    <scope>NUCLEOTIDE SEQUENCE [LARGE SCALE GENOMIC DNA]</scope>
    <source>
        <strain evidence="4">UC1</strain>
    </source>
</reference>
<comment type="similarity">
    <text evidence="1">Belongs to the universal stress protein A family.</text>
</comment>
<name>A0A0I9Y2H5_9MYCO</name>